<reference evidence="1 2" key="1">
    <citation type="submission" date="2019-06" db="EMBL/GenBank/DDBJ databases">
        <title>Sequencing the genomes of 1000 actinobacteria strains.</title>
        <authorList>
            <person name="Klenk H.-P."/>
        </authorList>
    </citation>
    <scope>NUCLEOTIDE SEQUENCE [LARGE SCALE GENOMIC DNA]</scope>
    <source>
        <strain evidence="1 2">DSM 45671</strain>
    </source>
</reference>
<evidence type="ECO:0000313" key="1">
    <source>
        <dbReference type="EMBL" id="TWF74264.1"/>
    </source>
</evidence>
<sequence length="40" mass="4784">MRPWRWCRRGSTPAPSTRMRPAATHFQSYELMFWNTLADA</sequence>
<protein>
    <submittedName>
        <fullName evidence="1">Uncharacterized protein</fullName>
    </submittedName>
</protein>
<gene>
    <name evidence="1" type="ORF">FHX44_11143</name>
</gene>
<name>A0A561SHC8_9PSEU</name>
<comment type="caution">
    <text evidence="1">The sequence shown here is derived from an EMBL/GenBank/DDBJ whole genome shotgun (WGS) entry which is preliminary data.</text>
</comment>
<organism evidence="1 2">
    <name type="scientific">Pseudonocardia hierapolitana</name>
    <dbReference type="NCBI Taxonomy" id="1128676"/>
    <lineage>
        <taxon>Bacteria</taxon>
        <taxon>Bacillati</taxon>
        <taxon>Actinomycetota</taxon>
        <taxon>Actinomycetes</taxon>
        <taxon>Pseudonocardiales</taxon>
        <taxon>Pseudonocardiaceae</taxon>
        <taxon>Pseudonocardia</taxon>
    </lineage>
</organism>
<accession>A0A561SHC8</accession>
<evidence type="ECO:0000313" key="2">
    <source>
        <dbReference type="Proteomes" id="UP000321261"/>
    </source>
</evidence>
<keyword evidence="2" id="KW-1185">Reference proteome</keyword>
<dbReference type="EMBL" id="VIWU01000001">
    <property type="protein sequence ID" value="TWF74264.1"/>
    <property type="molecule type" value="Genomic_DNA"/>
</dbReference>
<dbReference type="Proteomes" id="UP000321261">
    <property type="component" value="Unassembled WGS sequence"/>
</dbReference>
<dbReference type="AlphaFoldDB" id="A0A561SHC8"/>
<proteinExistence type="predicted"/>